<dbReference type="Pfam" id="PF01556">
    <property type="entry name" value="DnaJ_C"/>
    <property type="match status" value="1"/>
</dbReference>
<dbReference type="EMBL" id="JACZZA010000007">
    <property type="protein sequence ID" value="MBE1161222.1"/>
    <property type="molecule type" value="Genomic_DNA"/>
</dbReference>
<evidence type="ECO:0000256" key="1">
    <source>
        <dbReference type="ARBA" id="ARBA00023186"/>
    </source>
</evidence>
<dbReference type="PANTHER" id="PTHR43096:SF52">
    <property type="entry name" value="DNAJ HOMOLOG 1, MITOCHONDRIAL-RELATED"/>
    <property type="match status" value="1"/>
</dbReference>
<dbReference type="PROSITE" id="PS00636">
    <property type="entry name" value="DNAJ_1"/>
    <property type="match status" value="1"/>
</dbReference>
<dbReference type="Pfam" id="PF00226">
    <property type="entry name" value="DnaJ"/>
    <property type="match status" value="1"/>
</dbReference>
<evidence type="ECO:0000313" key="4">
    <source>
        <dbReference type="Proteomes" id="UP000651010"/>
    </source>
</evidence>
<dbReference type="RefSeq" id="WP_192556076.1">
    <property type="nucleotide sequence ID" value="NZ_JACZZA010000007.1"/>
</dbReference>
<name>A0ABR9GB18_9GAMM</name>
<dbReference type="SUPFAM" id="SSF46565">
    <property type="entry name" value="Chaperone J-domain"/>
    <property type="match status" value="1"/>
</dbReference>
<evidence type="ECO:0000313" key="3">
    <source>
        <dbReference type="EMBL" id="MBE1161222.1"/>
    </source>
</evidence>
<dbReference type="Proteomes" id="UP000651010">
    <property type="component" value="Unassembled WGS sequence"/>
</dbReference>
<comment type="caution">
    <text evidence="3">The sequence shown here is derived from an EMBL/GenBank/DDBJ whole genome shotgun (WGS) entry which is preliminary data.</text>
</comment>
<sequence length="300" mass="32547">MEFKDYYDTLGVKPDASEADIKSAYRKLARKYHPDKNKDAGAEDKFKAINEANEVLRDTEKRRAYDQLRAGGYRPGEQFRPPPNWGQGQGYDFGEAGEGDFSDFFESLFGRAGGGARQGAPRPRRGRDVQAHVEIDLQTAFDGGRTRLSLDDGSGKERLLEVKIPAGIQPGKVIRLSGQGQPGGAGGPSGDLLLEVGIREDARFKLDGRNVLHVLPISPWEAALGATVPVPTLAGAVDLRIPAGSQSGRKLRLKGRGMPGATPGDQLVEISIRVPLAENEAQRGAYEALRSQFAHYDPRS</sequence>
<keyword evidence="1" id="KW-0143">Chaperone</keyword>
<gene>
    <name evidence="3" type="ORF">IGX34_12610</name>
</gene>
<dbReference type="CDD" id="cd06257">
    <property type="entry name" value="DnaJ"/>
    <property type="match status" value="1"/>
</dbReference>
<dbReference type="InterPro" id="IPR008971">
    <property type="entry name" value="HSP40/DnaJ_pept-bd"/>
</dbReference>
<dbReference type="PRINTS" id="PR00625">
    <property type="entry name" value="JDOMAIN"/>
</dbReference>
<feature type="domain" description="J" evidence="2">
    <location>
        <begin position="5"/>
        <end position="69"/>
    </location>
</feature>
<proteinExistence type="predicted"/>
<keyword evidence="4" id="KW-1185">Reference proteome</keyword>
<dbReference type="Gene3D" id="2.60.260.20">
    <property type="entry name" value="Urease metallochaperone UreE, N-terminal domain"/>
    <property type="match status" value="2"/>
</dbReference>
<dbReference type="InterPro" id="IPR018253">
    <property type="entry name" value="DnaJ_domain_CS"/>
</dbReference>
<dbReference type="InterPro" id="IPR002939">
    <property type="entry name" value="DnaJ_C"/>
</dbReference>
<dbReference type="PROSITE" id="PS50076">
    <property type="entry name" value="DNAJ_2"/>
    <property type="match status" value="1"/>
</dbReference>
<dbReference type="InterPro" id="IPR001623">
    <property type="entry name" value="DnaJ_domain"/>
</dbReference>
<organism evidence="3 4">
    <name type="scientific">Dyella acidiphila</name>
    <dbReference type="NCBI Taxonomy" id="2775866"/>
    <lineage>
        <taxon>Bacteria</taxon>
        <taxon>Pseudomonadati</taxon>
        <taxon>Pseudomonadota</taxon>
        <taxon>Gammaproteobacteria</taxon>
        <taxon>Lysobacterales</taxon>
        <taxon>Rhodanobacteraceae</taxon>
        <taxon>Dyella</taxon>
    </lineage>
</organism>
<dbReference type="SUPFAM" id="SSF49493">
    <property type="entry name" value="HSP40/DnaJ peptide-binding domain"/>
    <property type="match status" value="2"/>
</dbReference>
<dbReference type="InterPro" id="IPR036869">
    <property type="entry name" value="J_dom_sf"/>
</dbReference>
<reference evidence="3 4" key="1">
    <citation type="submission" date="2020-09" db="EMBL/GenBank/DDBJ databases">
        <title>Dyella sp. 7MK23 isolated from forest soil.</title>
        <authorList>
            <person name="Fu J."/>
        </authorList>
    </citation>
    <scope>NUCLEOTIDE SEQUENCE [LARGE SCALE GENOMIC DNA]</scope>
    <source>
        <strain evidence="3 4">7MK23</strain>
    </source>
</reference>
<accession>A0ABR9GB18</accession>
<dbReference type="SMART" id="SM00271">
    <property type="entry name" value="DnaJ"/>
    <property type="match status" value="1"/>
</dbReference>
<dbReference type="Gene3D" id="1.10.287.110">
    <property type="entry name" value="DnaJ domain"/>
    <property type="match status" value="1"/>
</dbReference>
<protein>
    <submittedName>
        <fullName evidence="3">DnaJ domain-containing protein</fullName>
    </submittedName>
</protein>
<dbReference type="PANTHER" id="PTHR43096">
    <property type="entry name" value="DNAJ HOMOLOG 1, MITOCHONDRIAL-RELATED"/>
    <property type="match status" value="1"/>
</dbReference>
<dbReference type="CDD" id="cd10747">
    <property type="entry name" value="DnaJ_C"/>
    <property type="match status" value="1"/>
</dbReference>
<evidence type="ECO:0000259" key="2">
    <source>
        <dbReference type="PROSITE" id="PS50076"/>
    </source>
</evidence>